<dbReference type="PATRIC" id="fig|264450.4.peg.1155"/>
<proteinExistence type="predicted"/>
<protein>
    <submittedName>
        <fullName evidence="1">Uncharacterized protein</fullName>
    </submittedName>
</protein>
<reference evidence="1 2" key="1">
    <citation type="submission" date="2015-09" db="EMBL/GenBank/DDBJ databases">
        <title>Genome announcement of multiple Pseudomonas syringae strains.</title>
        <authorList>
            <person name="Thakur S."/>
            <person name="Wang P.W."/>
            <person name="Gong Y."/>
            <person name="Weir B.S."/>
            <person name="Guttman D.S."/>
        </authorList>
    </citation>
    <scope>NUCLEOTIDE SEQUENCE [LARGE SCALE GENOMIC DNA]</scope>
    <source>
        <strain evidence="1 2">ICMP9419</strain>
    </source>
</reference>
<dbReference type="Proteomes" id="UP000050381">
    <property type="component" value="Unassembled WGS sequence"/>
</dbReference>
<accession>A0A0P9MD17</accession>
<evidence type="ECO:0000313" key="2">
    <source>
        <dbReference type="Proteomes" id="UP000050381"/>
    </source>
</evidence>
<gene>
    <name evidence="1" type="ORF">ALO79_05744</name>
</gene>
<comment type="caution">
    <text evidence="1">The sequence shown here is derived from an EMBL/GenBank/DDBJ whole genome shotgun (WGS) entry which is preliminary data.</text>
</comment>
<name>A0A0P9MD17_PSESX</name>
<dbReference type="EMBL" id="LJQD01000552">
    <property type="protein sequence ID" value="KPW89402.1"/>
    <property type="molecule type" value="Genomic_DNA"/>
</dbReference>
<organism evidence="1 2">
    <name type="scientific">Pseudomonas syringae pv. castaneae</name>
    <dbReference type="NCBI Taxonomy" id="264450"/>
    <lineage>
        <taxon>Bacteria</taxon>
        <taxon>Pseudomonadati</taxon>
        <taxon>Pseudomonadota</taxon>
        <taxon>Gammaproteobacteria</taxon>
        <taxon>Pseudomonadales</taxon>
        <taxon>Pseudomonadaceae</taxon>
        <taxon>Pseudomonas</taxon>
        <taxon>Pseudomonas syringae</taxon>
    </lineage>
</organism>
<dbReference type="AlphaFoldDB" id="A0A0P9MD17"/>
<evidence type="ECO:0000313" key="1">
    <source>
        <dbReference type="EMBL" id="KPW89402.1"/>
    </source>
</evidence>
<sequence>MVNSLSIQSTHVWAWVRNAMSVCIYFEPQGLNDLAE</sequence>